<keyword evidence="2" id="KW-0805">Transcription regulation</keyword>
<dbReference type="GO" id="GO:0003700">
    <property type="term" value="F:DNA-binding transcription factor activity"/>
    <property type="evidence" value="ECO:0007669"/>
    <property type="project" value="InterPro"/>
</dbReference>
<dbReference type="SUPFAM" id="SSF46785">
    <property type="entry name" value="Winged helix' DNA-binding domain"/>
    <property type="match status" value="1"/>
</dbReference>
<dbReference type="PROSITE" id="PS50931">
    <property type="entry name" value="HTH_LYSR"/>
    <property type="match status" value="1"/>
</dbReference>
<evidence type="ECO:0000256" key="2">
    <source>
        <dbReference type="ARBA" id="ARBA00023015"/>
    </source>
</evidence>
<dbReference type="Proteomes" id="UP000555728">
    <property type="component" value="Unassembled WGS sequence"/>
</dbReference>
<keyword evidence="7" id="KW-1185">Reference proteome</keyword>
<keyword evidence="4" id="KW-0804">Transcription</keyword>
<feature type="domain" description="HTH lysR-type" evidence="5">
    <location>
        <begin position="4"/>
        <end position="61"/>
    </location>
</feature>
<dbReference type="EMBL" id="JACIGI010000013">
    <property type="protein sequence ID" value="MBB4286189.1"/>
    <property type="molecule type" value="Genomic_DNA"/>
</dbReference>
<dbReference type="Gene3D" id="1.10.10.10">
    <property type="entry name" value="Winged helix-like DNA-binding domain superfamily/Winged helix DNA-binding domain"/>
    <property type="match status" value="1"/>
</dbReference>
<dbReference type="GO" id="GO:0000976">
    <property type="term" value="F:transcription cis-regulatory region binding"/>
    <property type="evidence" value="ECO:0007669"/>
    <property type="project" value="TreeGrafter"/>
</dbReference>
<evidence type="ECO:0000256" key="4">
    <source>
        <dbReference type="ARBA" id="ARBA00023163"/>
    </source>
</evidence>
<evidence type="ECO:0000313" key="7">
    <source>
        <dbReference type="Proteomes" id="UP000555728"/>
    </source>
</evidence>
<dbReference type="PRINTS" id="PR00039">
    <property type="entry name" value="HTHLYSR"/>
</dbReference>
<name>A0A7W6RZN2_9PROT</name>
<comment type="caution">
    <text evidence="6">The sequence shown here is derived from an EMBL/GenBank/DDBJ whole genome shotgun (WGS) entry which is preliminary data.</text>
</comment>
<evidence type="ECO:0000256" key="1">
    <source>
        <dbReference type="ARBA" id="ARBA00009437"/>
    </source>
</evidence>
<evidence type="ECO:0000259" key="5">
    <source>
        <dbReference type="PROSITE" id="PS50931"/>
    </source>
</evidence>
<keyword evidence="3" id="KW-0238">DNA-binding</keyword>
<reference evidence="6 7" key="1">
    <citation type="submission" date="2020-08" db="EMBL/GenBank/DDBJ databases">
        <title>Genome sequencing of Purple Non-Sulfur Bacteria from various extreme environments.</title>
        <authorList>
            <person name="Mayer M."/>
        </authorList>
    </citation>
    <scope>NUCLEOTIDE SEQUENCE [LARGE SCALE GENOMIC DNA]</scope>
    <source>
        <strain evidence="6 7">JA135</strain>
    </source>
</reference>
<gene>
    <name evidence="6" type="ORF">GGD88_001916</name>
</gene>
<accession>A0A7W6RZN2</accession>
<dbReference type="AlphaFoldDB" id="A0A7W6RZN2"/>
<organism evidence="6 7">
    <name type="scientific">Roseospira goensis</name>
    <dbReference type="NCBI Taxonomy" id="391922"/>
    <lineage>
        <taxon>Bacteria</taxon>
        <taxon>Pseudomonadati</taxon>
        <taxon>Pseudomonadota</taxon>
        <taxon>Alphaproteobacteria</taxon>
        <taxon>Rhodospirillales</taxon>
        <taxon>Rhodospirillaceae</taxon>
        <taxon>Roseospira</taxon>
    </lineage>
</organism>
<sequence length="292" mass="31595">MASLNYTHLRAFHAVAHAGGLTRAAQRLHVAPSALSVQIQALEAHLGQRLFDREGRRLVLTEAGRIALDHADTAFAAGDELVATLRDGAVAGRRVLRVGAIATLSRNFQRDLLRPLLNRRDVEVVVRTGTMADLLARLGAHELDLVLCNQPVRRDAATPWHSHLIQEQPVSLVGRPDPDGGPFVFPDDLARVPVLLPGLDSDMRAAFDRLLALAGVRPLIQAEVDDMAMLRLLARESDGVTLVPPVVVEDDLAAGVLVERCPVPAIRERFHAITLARRFPNPLVAAVLPAAG</sequence>
<comment type="similarity">
    <text evidence="1">Belongs to the LysR transcriptional regulatory family.</text>
</comment>
<dbReference type="SUPFAM" id="SSF53850">
    <property type="entry name" value="Periplasmic binding protein-like II"/>
    <property type="match status" value="1"/>
</dbReference>
<dbReference type="Pfam" id="PF03466">
    <property type="entry name" value="LysR_substrate"/>
    <property type="match status" value="1"/>
</dbReference>
<evidence type="ECO:0000256" key="3">
    <source>
        <dbReference type="ARBA" id="ARBA00023125"/>
    </source>
</evidence>
<dbReference type="PANTHER" id="PTHR30126">
    <property type="entry name" value="HTH-TYPE TRANSCRIPTIONAL REGULATOR"/>
    <property type="match status" value="1"/>
</dbReference>
<dbReference type="PANTHER" id="PTHR30126:SF98">
    <property type="entry name" value="HTH-TYPE TRANSCRIPTIONAL ACTIVATOR BAUR"/>
    <property type="match status" value="1"/>
</dbReference>
<dbReference type="InterPro" id="IPR036390">
    <property type="entry name" value="WH_DNA-bd_sf"/>
</dbReference>
<dbReference type="InterPro" id="IPR000847">
    <property type="entry name" value="LysR_HTH_N"/>
</dbReference>
<protein>
    <submittedName>
        <fullName evidence="6">LysR family transcriptional activator of nhaA</fullName>
    </submittedName>
</protein>
<dbReference type="InterPro" id="IPR036388">
    <property type="entry name" value="WH-like_DNA-bd_sf"/>
</dbReference>
<dbReference type="InterPro" id="IPR005119">
    <property type="entry name" value="LysR_subst-bd"/>
</dbReference>
<dbReference type="Pfam" id="PF00126">
    <property type="entry name" value="HTH_1"/>
    <property type="match status" value="1"/>
</dbReference>
<dbReference type="Gene3D" id="3.40.190.10">
    <property type="entry name" value="Periplasmic binding protein-like II"/>
    <property type="match status" value="2"/>
</dbReference>
<dbReference type="RefSeq" id="WP_184434683.1">
    <property type="nucleotide sequence ID" value="NZ_JACIGI010000013.1"/>
</dbReference>
<proteinExistence type="inferred from homology"/>
<evidence type="ECO:0000313" key="6">
    <source>
        <dbReference type="EMBL" id="MBB4286189.1"/>
    </source>
</evidence>
<dbReference type="FunFam" id="1.10.10.10:FF:000001">
    <property type="entry name" value="LysR family transcriptional regulator"/>
    <property type="match status" value="1"/>
</dbReference>